<dbReference type="Proteomes" id="UP001460270">
    <property type="component" value="Unassembled WGS sequence"/>
</dbReference>
<dbReference type="EMBL" id="JBBPFD010000012">
    <property type="protein sequence ID" value="KAK7904422.1"/>
    <property type="molecule type" value="Genomic_DNA"/>
</dbReference>
<sequence>MHIHASGYAVPRGSSTPVQPLEGATADTPTRPGEDLYMADSGLHLYGRNSGRSSDSASSRDVSQRLSKDAPGTLTGFIFKWPHVRPVQIQPEALTCCCQRETDAETEEMTEFDSRACLPHLIRVYLPLFGDRTSLFIPHHLRL</sequence>
<proteinExistence type="predicted"/>
<keyword evidence="3" id="KW-1185">Reference proteome</keyword>
<accession>A0AAW0NX96</accession>
<comment type="caution">
    <text evidence="2">The sequence shown here is derived from an EMBL/GenBank/DDBJ whole genome shotgun (WGS) entry which is preliminary data.</text>
</comment>
<dbReference type="AlphaFoldDB" id="A0AAW0NX96"/>
<protein>
    <submittedName>
        <fullName evidence="2">Uncharacterized protein</fullName>
    </submittedName>
</protein>
<evidence type="ECO:0000313" key="3">
    <source>
        <dbReference type="Proteomes" id="UP001460270"/>
    </source>
</evidence>
<reference evidence="3" key="1">
    <citation type="submission" date="2024-04" db="EMBL/GenBank/DDBJ databases">
        <title>Salinicola lusitanus LLJ914,a marine bacterium isolated from the Okinawa Trough.</title>
        <authorList>
            <person name="Li J."/>
        </authorList>
    </citation>
    <scope>NUCLEOTIDE SEQUENCE [LARGE SCALE GENOMIC DNA]</scope>
</reference>
<name>A0AAW0NX96_9GOBI</name>
<feature type="compositionally biased region" description="Low complexity" evidence="1">
    <location>
        <begin position="48"/>
        <end position="61"/>
    </location>
</feature>
<evidence type="ECO:0000256" key="1">
    <source>
        <dbReference type="SAM" id="MobiDB-lite"/>
    </source>
</evidence>
<feature type="region of interest" description="Disordered" evidence="1">
    <location>
        <begin position="1"/>
        <end position="69"/>
    </location>
</feature>
<evidence type="ECO:0000313" key="2">
    <source>
        <dbReference type="EMBL" id="KAK7904422.1"/>
    </source>
</evidence>
<organism evidence="2 3">
    <name type="scientific">Mugilogobius chulae</name>
    <name type="common">yellowstripe goby</name>
    <dbReference type="NCBI Taxonomy" id="88201"/>
    <lineage>
        <taxon>Eukaryota</taxon>
        <taxon>Metazoa</taxon>
        <taxon>Chordata</taxon>
        <taxon>Craniata</taxon>
        <taxon>Vertebrata</taxon>
        <taxon>Euteleostomi</taxon>
        <taxon>Actinopterygii</taxon>
        <taxon>Neopterygii</taxon>
        <taxon>Teleostei</taxon>
        <taxon>Neoteleostei</taxon>
        <taxon>Acanthomorphata</taxon>
        <taxon>Gobiaria</taxon>
        <taxon>Gobiiformes</taxon>
        <taxon>Gobioidei</taxon>
        <taxon>Gobiidae</taxon>
        <taxon>Gobionellinae</taxon>
        <taxon>Mugilogobius</taxon>
    </lineage>
</organism>
<gene>
    <name evidence="2" type="ORF">WMY93_017029</name>
</gene>